<comment type="caution">
    <text evidence="2">The sequence shown here is derived from an EMBL/GenBank/DDBJ whole genome shotgun (WGS) entry which is preliminary data.</text>
</comment>
<dbReference type="InterPro" id="IPR016130">
    <property type="entry name" value="Tyr_Pase_AS"/>
</dbReference>
<dbReference type="AlphaFoldDB" id="A0A815FFG3"/>
<evidence type="ECO:0000313" key="2">
    <source>
        <dbReference type="EMBL" id="CAF1325905.1"/>
    </source>
</evidence>
<dbReference type="Gene3D" id="3.90.190.10">
    <property type="entry name" value="Protein tyrosine phosphatase superfamily"/>
    <property type="match status" value="1"/>
</dbReference>
<evidence type="ECO:0000313" key="1">
    <source>
        <dbReference type="EMBL" id="CAF0925292.1"/>
    </source>
</evidence>
<keyword evidence="3" id="KW-1185">Reference proteome</keyword>
<sequence>MERTTESARSTTINSDDIIGLLRIGTQNQYNARELHTTNATIELNVTSLFGQDYDYQLISNTNGELSLYYPRRILLPTIDKWSNISTPKIQSTIDIRDLFVRSRIARCRSRFVAPVILLDGKYICRSSTVASWGEVYSRSGVDRLLDTGNRTTNPSIIDSTTNPTAVTNDLDGPPTIAIVGAAAAAASSASSSNVEVPQQQNIFDKLRGADIDLLKILDVSSIVNLMVEKRKTMFGVNVTSSENSDKENRYRDFQLLILPYPGCEHFREFSIQSYNGDLMFYDWSLPINDALFQVPEHLSSRVPTDWSFWKSWNSIDLTKNYFQLILRHLETDEHGLLIHCISGWDRTPLFICLLRLSLWADGWIHQSLTGTEILYLTLAYDWYLFGHCLPERLLRGEEILYFAFMMLPYLISNEFVYKQSNNPSNSQLTNVSNRTENIYSISGLNDFENLNSNSSSSVNTNGSSTINFHRDSDEVSFNQNIDLNISETNKDIDSIPLTTRKEKLLGVSHLFQLCYRTVIPNRPPTTTSSTNLLPDSLSAFNPRPIGREIARSINNFIGQWRTQPR</sequence>
<dbReference type="PROSITE" id="PS00383">
    <property type="entry name" value="TYR_PHOSPHATASE_1"/>
    <property type="match status" value="1"/>
</dbReference>
<evidence type="ECO:0000313" key="3">
    <source>
        <dbReference type="Proteomes" id="UP000663870"/>
    </source>
</evidence>
<evidence type="ECO:0008006" key="4">
    <source>
        <dbReference type="Google" id="ProtNLM"/>
    </source>
</evidence>
<dbReference type="EMBL" id="CAJNOL010001268">
    <property type="protein sequence ID" value="CAF1325905.1"/>
    <property type="molecule type" value="Genomic_DNA"/>
</dbReference>
<name>A0A815FFG3_9BILA</name>
<organism evidence="2 3">
    <name type="scientific">Rotaria sordida</name>
    <dbReference type="NCBI Taxonomy" id="392033"/>
    <lineage>
        <taxon>Eukaryota</taxon>
        <taxon>Metazoa</taxon>
        <taxon>Spiralia</taxon>
        <taxon>Gnathifera</taxon>
        <taxon>Rotifera</taxon>
        <taxon>Eurotatoria</taxon>
        <taxon>Bdelloidea</taxon>
        <taxon>Philodinida</taxon>
        <taxon>Philodinidae</taxon>
        <taxon>Rotaria</taxon>
    </lineage>
</organism>
<dbReference type="Proteomes" id="UP000663854">
    <property type="component" value="Unassembled WGS sequence"/>
</dbReference>
<dbReference type="GO" id="GO:0004438">
    <property type="term" value="F:phosphatidylinositol-3-phosphate phosphatase activity"/>
    <property type="evidence" value="ECO:0007669"/>
    <property type="project" value="InterPro"/>
</dbReference>
<dbReference type="EMBL" id="CAJNOH010000172">
    <property type="protein sequence ID" value="CAF0925292.1"/>
    <property type="molecule type" value="Genomic_DNA"/>
</dbReference>
<protein>
    <recommendedName>
        <fullName evidence="4">Myotubularin phosphatase domain-containing protein</fullName>
    </recommendedName>
</protein>
<dbReference type="PANTHER" id="PTHR13524:SF2">
    <property type="entry name" value="MYOTUBULARIN-RELATED PROTEIN 14"/>
    <property type="match status" value="1"/>
</dbReference>
<dbReference type="Proteomes" id="UP000663870">
    <property type="component" value="Unassembled WGS sequence"/>
</dbReference>
<dbReference type="SUPFAM" id="SSF52799">
    <property type="entry name" value="(Phosphotyrosine protein) phosphatases II"/>
    <property type="match status" value="1"/>
</dbReference>
<reference evidence="2" key="1">
    <citation type="submission" date="2021-02" db="EMBL/GenBank/DDBJ databases">
        <authorList>
            <person name="Nowell W R."/>
        </authorList>
    </citation>
    <scope>NUCLEOTIDE SEQUENCE</scope>
</reference>
<dbReference type="InterPro" id="IPR039802">
    <property type="entry name" value="MTMR14"/>
</dbReference>
<accession>A0A815FFG3</accession>
<dbReference type="PANTHER" id="PTHR13524">
    <property type="entry name" value="MYOTUBULARIN-RELATED"/>
    <property type="match status" value="1"/>
</dbReference>
<proteinExistence type="predicted"/>
<dbReference type="InterPro" id="IPR029021">
    <property type="entry name" value="Prot-tyrosine_phosphatase-like"/>
</dbReference>
<gene>
    <name evidence="2" type="ORF">JXQ802_LOCUS30799</name>
    <name evidence="1" type="ORF">PYM288_LOCUS10754</name>
</gene>